<dbReference type="AlphaFoldDB" id="A0A1G5WJQ5"/>
<sequence>MNGQKPQMRNNTTYIRFKNTDNLKENPERLIAIFKKYNPKIEVDSNSLNQLIEGNIGKTFDLVFNINTKNENDFENMKKEIAIEVQKLGYKINSNFIKI</sequence>
<dbReference type="EMBL" id="FMXB01000010">
    <property type="protein sequence ID" value="SDA57485.1"/>
    <property type="molecule type" value="Genomic_DNA"/>
</dbReference>
<name>A0A1G5WJQ5_9EURY</name>
<accession>A0A1G5WJQ5</accession>
<dbReference type="Proteomes" id="UP000323439">
    <property type="component" value="Unassembled WGS sequence"/>
</dbReference>
<reference evidence="1 2" key="1">
    <citation type="submission" date="2016-10" db="EMBL/GenBank/DDBJ databases">
        <authorList>
            <person name="Varghese N."/>
            <person name="Submissions S."/>
        </authorList>
    </citation>
    <scope>NUCLEOTIDE SEQUENCE [LARGE SCALE GENOMIC DNA]</scope>
    <source>
        <strain evidence="1 2">DSM 16643</strain>
    </source>
</reference>
<organism evidence="1 2">
    <name type="scientific">Methanobrevibacter millerae</name>
    <dbReference type="NCBI Taxonomy" id="230361"/>
    <lineage>
        <taxon>Archaea</taxon>
        <taxon>Methanobacteriati</taxon>
        <taxon>Methanobacteriota</taxon>
        <taxon>Methanomada group</taxon>
        <taxon>Methanobacteria</taxon>
        <taxon>Methanobacteriales</taxon>
        <taxon>Methanobacteriaceae</taxon>
        <taxon>Methanobrevibacter</taxon>
    </lineage>
</organism>
<keyword evidence="2" id="KW-1185">Reference proteome</keyword>
<proteinExistence type="predicted"/>
<protein>
    <submittedName>
        <fullName evidence="1">Uncharacterized protein</fullName>
    </submittedName>
</protein>
<gene>
    <name evidence="1" type="ORF">SAMN02910315_01416</name>
</gene>
<evidence type="ECO:0000313" key="2">
    <source>
        <dbReference type="Proteomes" id="UP000323439"/>
    </source>
</evidence>
<evidence type="ECO:0000313" key="1">
    <source>
        <dbReference type="EMBL" id="SDA57485.1"/>
    </source>
</evidence>
<dbReference type="RefSeq" id="WP_149731959.1">
    <property type="nucleotide sequence ID" value="NZ_FMXB01000010.1"/>
</dbReference>